<dbReference type="Proteomes" id="UP000799537">
    <property type="component" value="Unassembled WGS sequence"/>
</dbReference>
<dbReference type="OrthoDB" id="515692at2759"/>
<sequence>MRFLDDGHRFYDPGIFEDRCITLSMTDDSWPEEFLATIRVGAIGWLLSCRQAYVEGIEILYSTNTFHILSPYLSAHLPSFILPQRLSRIRKVEFAWEWGMFTPQRDEETFERQLASILSKLPVELPRLTSLKIAFQDNIGAYACMHTCPSRGEFAPWLEGKVLVPLDALVQALPVLEECEVYFTASIHWFLGKEAALDESERGRFWRGAGGGGERGRGYWVCEGRDDTPRPVCGIAFN</sequence>
<name>A0A6A6CZW6_ZASCE</name>
<gene>
    <name evidence="2" type="ORF">M409DRAFT_18559</name>
</gene>
<dbReference type="InterPro" id="IPR056632">
    <property type="entry name" value="DUF7730"/>
</dbReference>
<reference evidence="2" key="1">
    <citation type="journal article" date="2020" name="Stud. Mycol.">
        <title>101 Dothideomycetes genomes: a test case for predicting lifestyles and emergence of pathogens.</title>
        <authorList>
            <person name="Haridas S."/>
            <person name="Albert R."/>
            <person name="Binder M."/>
            <person name="Bloem J."/>
            <person name="Labutti K."/>
            <person name="Salamov A."/>
            <person name="Andreopoulos B."/>
            <person name="Baker S."/>
            <person name="Barry K."/>
            <person name="Bills G."/>
            <person name="Bluhm B."/>
            <person name="Cannon C."/>
            <person name="Castanera R."/>
            <person name="Culley D."/>
            <person name="Daum C."/>
            <person name="Ezra D."/>
            <person name="Gonzalez J."/>
            <person name="Henrissat B."/>
            <person name="Kuo A."/>
            <person name="Liang C."/>
            <person name="Lipzen A."/>
            <person name="Lutzoni F."/>
            <person name="Magnuson J."/>
            <person name="Mondo S."/>
            <person name="Nolan M."/>
            <person name="Ohm R."/>
            <person name="Pangilinan J."/>
            <person name="Park H.-J."/>
            <person name="Ramirez L."/>
            <person name="Alfaro M."/>
            <person name="Sun H."/>
            <person name="Tritt A."/>
            <person name="Yoshinaga Y."/>
            <person name="Zwiers L.-H."/>
            <person name="Turgeon B."/>
            <person name="Goodwin S."/>
            <person name="Spatafora J."/>
            <person name="Crous P."/>
            <person name="Grigoriev I."/>
        </authorList>
    </citation>
    <scope>NUCLEOTIDE SEQUENCE</scope>
    <source>
        <strain evidence="2">ATCC 36951</strain>
    </source>
</reference>
<dbReference type="AlphaFoldDB" id="A0A6A6CZW6"/>
<feature type="domain" description="DUF7730" evidence="1">
    <location>
        <begin position="39"/>
        <end position="100"/>
    </location>
</feature>
<evidence type="ECO:0000313" key="2">
    <source>
        <dbReference type="EMBL" id="KAF2171442.1"/>
    </source>
</evidence>
<keyword evidence="3" id="KW-1185">Reference proteome</keyword>
<accession>A0A6A6CZW6</accession>
<dbReference type="GeneID" id="54557826"/>
<protein>
    <recommendedName>
        <fullName evidence="1">DUF7730 domain-containing protein</fullName>
    </recommendedName>
</protein>
<proteinExistence type="predicted"/>
<dbReference type="Pfam" id="PF24864">
    <property type="entry name" value="DUF7730"/>
    <property type="match status" value="1"/>
</dbReference>
<organism evidence="2 3">
    <name type="scientific">Zasmidium cellare ATCC 36951</name>
    <dbReference type="NCBI Taxonomy" id="1080233"/>
    <lineage>
        <taxon>Eukaryota</taxon>
        <taxon>Fungi</taxon>
        <taxon>Dikarya</taxon>
        <taxon>Ascomycota</taxon>
        <taxon>Pezizomycotina</taxon>
        <taxon>Dothideomycetes</taxon>
        <taxon>Dothideomycetidae</taxon>
        <taxon>Mycosphaerellales</taxon>
        <taxon>Mycosphaerellaceae</taxon>
        <taxon>Zasmidium</taxon>
    </lineage>
</organism>
<dbReference type="EMBL" id="ML993583">
    <property type="protein sequence ID" value="KAF2171442.1"/>
    <property type="molecule type" value="Genomic_DNA"/>
</dbReference>
<dbReference type="RefSeq" id="XP_033672331.1">
    <property type="nucleotide sequence ID" value="XM_033804554.1"/>
</dbReference>
<evidence type="ECO:0000313" key="3">
    <source>
        <dbReference type="Proteomes" id="UP000799537"/>
    </source>
</evidence>
<dbReference type="PANTHER" id="PTHR38790">
    <property type="entry name" value="2EXR DOMAIN-CONTAINING PROTEIN-RELATED"/>
    <property type="match status" value="1"/>
</dbReference>
<evidence type="ECO:0000259" key="1">
    <source>
        <dbReference type="Pfam" id="PF24864"/>
    </source>
</evidence>